<accession>A0A1I0DRE8</accession>
<organism evidence="3 4">
    <name type="scientific">Oceanobacillus limi</name>
    <dbReference type="NCBI Taxonomy" id="930131"/>
    <lineage>
        <taxon>Bacteria</taxon>
        <taxon>Bacillati</taxon>
        <taxon>Bacillota</taxon>
        <taxon>Bacilli</taxon>
        <taxon>Bacillales</taxon>
        <taxon>Bacillaceae</taxon>
        <taxon>Oceanobacillus</taxon>
    </lineage>
</organism>
<dbReference type="Gene3D" id="3.40.50.1980">
    <property type="entry name" value="Nitrogenase molybdenum iron protein domain"/>
    <property type="match status" value="2"/>
</dbReference>
<sequence>MKNLIVSIVILIVGGQLVACTNAEQSTNSDKEQKLTIYTTIYPVQYALERIGGDTVSVETVLPPGVDVHTYEPTTKIMTDVAKSDAFIYLGSGMEGFADSMADALSSHDLTLVELGRHEALFHMENIATNNEDNPSHHHDTDGHNHGEHDPHVWLDPLRMIEISSLLRDTLTELNPSKTNYYTNNFNLVKDDLIDLDESYTEALDNQTNKKILVSHAAYGYWEDRYGLEQLSIHGLSSSNEPSQKELTEIIDQAETYELDYIIFEQNSSNRISEIIQEHLQAKTLIIHNLSVLMEEDIAANEDYLSLMKKNLSVLHQATE</sequence>
<dbReference type="OrthoDB" id="9810636at2"/>
<gene>
    <name evidence="3" type="ORF">SAMN05216389_109121</name>
</gene>
<keyword evidence="4" id="KW-1185">Reference proteome</keyword>
<dbReference type="AlphaFoldDB" id="A0A1I0DRE8"/>
<feature type="chain" id="PRO_5039559179" evidence="2">
    <location>
        <begin position="20"/>
        <end position="320"/>
    </location>
</feature>
<dbReference type="Pfam" id="PF01297">
    <property type="entry name" value="ZnuA"/>
    <property type="match status" value="1"/>
</dbReference>
<dbReference type="GO" id="GO:0046872">
    <property type="term" value="F:metal ion binding"/>
    <property type="evidence" value="ECO:0007669"/>
    <property type="project" value="InterPro"/>
</dbReference>
<dbReference type="Proteomes" id="UP000198618">
    <property type="component" value="Unassembled WGS sequence"/>
</dbReference>
<dbReference type="PANTHER" id="PTHR42953:SF8">
    <property type="entry name" value="ZINT DOMAIN-CONTAINING PROTEIN"/>
    <property type="match status" value="1"/>
</dbReference>
<name>A0A1I0DRE8_9BACI</name>
<dbReference type="STRING" id="930131.SAMN05216389_109121"/>
<evidence type="ECO:0000313" key="4">
    <source>
        <dbReference type="Proteomes" id="UP000198618"/>
    </source>
</evidence>
<reference evidence="3 4" key="1">
    <citation type="submission" date="2016-10" db="EMBL/GenBank/DDBJ databases">
        <authorList>
            <person name="de Groot N.N."/>
        </authorList>
    </citation>
    <scope>NUCLEOTIDE SEQUENCE [LARGE SCALE GENOMIC DNA]</scope>
    <source>
        <strain evidence="3 4">IBRC-M 10780</strain>
    </source>
</reference>
<dbReference type="InterPro" id="IPR006127">
    <property type="entry name" value="ZnuA-like"/>
</dbReference>
<feature type="region of interest" description="Disordered" evidence="1">
    <location>
        <begin position="129"/>
        <end position="148"/>
    </location>
</feature>
<dbReference type="GO" id="GO:0030001">
    <property type="term" value="P:metal ion transport"/>
    <property type="evidence" value="ECO:0007669"/>
    <property type="project" value="InterPro"/>
</dbReference>
<evidence type="ECO:0000256" key="2">
    <source>
        <dbReference type="SAM" id="SignalP"/>
    </source>
</evidence>
<feature type="compositionally biased region" description="Basic and acidic residues" evidence="1">
    <location>
        <begin position="134"/>
        <end position="148"/>
    </location>
</feature>
<protein>
    <submittedName>
        <fullName evidence="3">Zinc transport system substrate-binding protein</fullName>
    </submittedName>
</protein>
<dbReference type="RefSeq" id="WP_090869899.1">
    <property type="nucleotide sequence ID" value="NZ_FOHE01000009.1"/>
</dbReference>
<keyword evidence="2" id="KW-0732">Signal</keyword>
<evidence type="ECO:0000313" key="3">
    <source>
        <dbReference type="EMBL" id="SET35168.1"/>
    </source>
</evidence>
<dbReference type="InterPro" id="IPR050492">
    <property type="entry name" value="Bact_metal-bind_prot9"/>
</dbReference>
<proteinExistence type="predicted"/>
<feature type="signal peptide" evidence="2">
    <location>
        <begin position="1"/>
        <end position="19"/>
    </location>
</feature>
<dbReference type="EMBL" id="FOHE01000009">
    <property type="protein sequence ID" value="SET35168.1"/>
    <property type="molecule type" value="Genomic_DNA"/>
</dbReference>
<evidence type="ECO:0000256" key="1">
    <source>
        <dbReference type="SAM" id="MobiDB-lite"/>
    </source>
</evidence>
<dbReference type="PANTHER" id="PTHR42953">
    <property type="entry name" value="HIGH-AFFINITY ZINC UPTAKE SYSTEM PROTEIN ZNUA-RELATED"/>
    <property type="match status" value="1"/>
</dbReference>
<dbReference type="SUPFAM" id="SSF53807">
    <property type="entry name" value="Helical backbone' metal receptor"/>
    <property type="match status" value="1"/>
</dbReference>